<evidence type="ECO:0000256" key="3">
    <source>
        <dbReference type="ARBA" id="ARBA00022692"/>
    </source>
</evidence>
<comment type="subcellular location">
    <subcellularLocation>
        <location evidence="1">Membrane</location>
        <topology evidence="1">Multi-pass membrane protein</topology>
    </subcellularLocation>
</comment>
<feature type="transmembrane region" description="Helical" evidence="6">
    <location>
        <begin position="131"/>
        <end position="149"/>
    </location>
</feature>
<dbReference type="HOGENOM" id="CLU_032828_0_2_5"/>
<protein>
    <submittedName>
        <fullName evidence="8">Putative membrane protein</fullName>
    </submittedName>
</protein>
<organism evidence="8 9">
    <name type="scientific">Pseudoroseomonas cervicalis ATCC 49957</name>
    <dbReference type="NCBI Taxonomy" id="525371"/>
    <lineage>
        <taxon>Bacteria</taxon>
        <taxon>Pseudomonadati</taxon>
        <taxon>Pseudomonadota</taxon>
        <taxon>Alphaproteobacteria</taxon>
        <taxon>Acetobacterales</taxon>
        <taxon>Roseomonadaceae</taxon>
        <taxon>Roseomonas</taxon>
    </lineage>
</organism>
<evidence type="ECO:0000259" key="7">
    <source>
        <dbReference type="Pfam" id="PF00892"/>
    </source>
</evidence>
<proteinExistence type="inferred from homology"/>
<dbReference type="SUPFAM" id="SSF103481">
    <property type="entry name" value="Multidrug resistance efflux transporter EmrE"/>
    <property type="match status" value="2"/>
</dbReference>
<evidence type="ECO:0000256" key="4">
    <source>
        <dbReference type="ARBA" id="ARBA00022989"/>
    </source>
</evidence>
<evidence type="ECO:0000256" key="2">
    <source>
        <dbReference type="ARBA" id="ARBA00009853"/>
    </source>
</evidence>
<accession>D5RRK9</accession>
<keyword evidence="4 6" id="KW-1133">Transmembrane helix</keyword>
<keyword evidence="9" id="KW-1185">Reference proteome</keyword>
<gene>
    <name evidence="8" type="ORF">HMPREF0731_3721</name>
</gene>
<feature type="transmembrane region" description="Helical" evidence="6">
    <location>
        <begin position="104"/>
        <end position="122"/>
    </location>
</feature>
<dbReference type="EMBL" id="ADVL01000706">
    <property type="protein sequence ID" value="EFH10060.1"/>
    <property type="molecule type" value="Genomic_DNA"/>
</dbReference>
<evidence type="ECO:0000256" key="1">
    <source>
        <dbReference type="ARBA" id="ARBA00004141"/>
    </source>
</evidence>
<feature type="transmembrane region" description="Helical" evidence="6">
    <location>
        <begin position="266"/>
        <end position="283"/>
    </location>
</feature>
<dbReference type="Proteomes" id="UP000005324">
    <property type="component" value="Unassembled WGS sequence"/>
</dbReference>
<feature type="transmembrane region" description="Helical" evidence="6">
    <location>
        <begin position="81"/>
        <end position="98"/>
    </location>
</feature>
<reference evidence="8 9" key="1">
    <citation type="submission" date="2010-04" db="EMBL/GenBank/DDBJ databases">
        <authorList>
            <person name="Qin X."/>
            <person name="Bachman B."/>
            <person name="Battles P."/>
            <person name="Bell A."/>
            <person name="Bess C."/>
            <person name="Bickham C."/>
            <person name="Chaboub L."/>
            <person name="Chen D."/>
            <person name="Coyle M."/>
            <person name="Deiros D.R."/>
            <person name="Dinh H."/>
            <person name="Forbes L."/>
            <person name="Fowler G."/>
            <person name="Francisco L."/>
            <person name="Fu Q."/>
            <person name="Gubbala S."/>
            <person name="Hale W."/>
            <person name="Han Y."/>
            <person name="Hemphill L."/>
            <person name="Highlander S.K."/>
            <person name="Hirani K."/>
            <person name="Hogues M."/>
            <person name="Jackson L."/>
            <person name="Jakkamsetti A."/>
            <person name="Javaid M."/>
            <person name="Jiang H."/>
            <person name="Korchina V."/>
            <person name="Kovar C."/>
            <person name="Lara F."/>
            <person name="Lee S."/>
            <person name="Mata R."/>
            <person name="Mathew T."/>
            <person name="Moen C."/>
            <person name="Morales K."/>
            <person name="Munidasa M."/>
            <person name="Nazareth L."/>
            <person name="Ngo R."/>
            <person name="Nguyen L."/>
            <person name="Okwuonu G."/>
            <person name="Ongeri F."/>
            <person name="Patil S."/>
            <person name="Petrosino J."/>
            <person name="Pham C."/>
            <person name="Pham P."/>
            <person name="Pu L.-L."/>
            <person name="Puazo M."/>
            <person name="Raj R."/>
            <person name="Reid J."/>
            <person name="Rouhana J."/>
            <person name="Saada N."/>
            <person name="Shang Y."/>
            <person name="Simmons D."/>
            <person name="Thornton R."/>
            <person name="Warren J."/>
            <person name="Weissenberger G."/>
            <person name="Zhang J."/>
            <person name="Zhang L."/>
            <person name="Zhou C."/>
            <person name="Zhu D."/>
            <person name="Muzny D."/>
            <person name="Worley K."/>
            <person name="Gibbs R."/>
        </authorList>
    </citation>
    <scope>NUCLEOTIDE SEQUENCE [LARGE SCALE GENOMIC DNA]</scope>
    <source>
        <strain evidence="8 9">ATCC 49957</strain>
    </source>
</reference>
<feature type="transmembrane region" description="Helical" evidence="6">
    <location>
        <begin position="155"/>
        <end position="172"/>
    </location>
</feature>
<dbReference type="AlphaFoldDB" id="D5RRK9"/>
<dbReference type="PANTHER" id="PTHR22911:SF6">
    <property type="entry name" value="SOLUTE CARRIER FAMILY 35 MEMBER G1"/>
    <property type="match status" value="1"/>
</dbReference>
<comment type="caution">
    <text evidence="8">The sequence shown here is derived from an EMBL/GenBank/DDBJ whole genome shotgun (WGS) entry which is preliminary data.</text>
</comment>
<feature type="transmembrane region" description="Helical" evidence="6">
    <location>
        <begin position="184"/>
        <end position="203"/>
    </location>
</feature>
<feature type="transmembrane region" description="Helical" evidence="6">
    <location>
        <begin position="39"/>
        <end position="61"/>
    </location>
</feature>
<feature type="transmembrane region" description="Helical" evidence="6">
    <location>
        <begin position="209"/>
        <end position="228"/>
    </location>
</feature>
<evidence type="ECO:0000256" key="5">
    <source>
        <dbReference type="ARBA" id="ARBA00023136"/>
    </source>
</evidence>
<feature type="transmembrane region" description="Helical" evidence="6">
    <location>
        <begin position="240"/>
        <end position="260"/>
    </location>
</feature>
<dbReference type="Pfam" id="PF00892">
    <property type="entry name" value="EamA"/>
    <property type="match status" value="1"/>
</dbReference>
<sequence length="287" mass="29748">MPPRRAPSAALAGMGLMLLAALCGAGVNACYRAALRDGLPVPLVPFARGLITLGFLLPWILRSGPVAALATRRPRLHLARGAAGIATFLLQLLAILLLPLADAVALMSARPLWVLPLAALLLHERIRRDRALAAGIGFLGVLIIAQPGGALSAGTPAALAAGLCSGLVLISFKALSATEPPARVVAWYAMISVLFWGPVSAFVWQAPSLFALLMLLLGTLFALGADLAASAAARRAEVGLLAPVEYAQIPASAAIGWAVYAEQPGWPLLAGTLVMLAATLYLVRRGR</sequence>
<evidence type="ECO:0000313" key="9">
    <source>
        <dbReference type="Proteomes" id="UP000005324"/>
    </source>
</evidence>
<feature type="domain" description="EamA" evidence="7">
    <location>
        <begin position="12"/>
        <end position="144"/>
    </location>
</feature>
<keyword evidence="5 6" id="KW-0472">Membrane</keyword>
<keyword evidence="3 6" id="KW-0812">Transmembrane</keyword>
<dbReference type="InterPro" id="IPR000620">
    <property type="entry name" value="EamA_dom"/>
</dbReference>
<name>D5RRK9_9PROT</name>
<comment type="similarity">
    <text evidence="2">Belongs to the drug/metabolite transporter (DMT) superfamily. 10 TMS drug/metabolite exporter (DME) (TC 2.A.7.3) family.</text>
</comment>
<dbReference type="GO" id="GO:0016020">
    <property type="term" value="C:membrane"/>
    <property type="evidence" value="ECO:0007669"/>
    <property type="project" value="UniProtKB-SubCell"/>
</dbReference>
<dbReference type="PANTHER" id="PTHR22911">
    <property type="entry name" value="ACYL-MALONYL CONDENSING ENZYME-RELATED"/>
    <property type="match status" value="1"/>
</dbReference>
<evidence type="ECO:0000256" key="6">
    <source>
        <dbReference type="SAM" id="Phobius"/>
    </source>
</evidence>
<evidence type="ECO:0000313" key="8">
    <source>
        <dbReference type="EMBL" id="EFH10060.1"/>
    </source>
</evidence>
<dbReference type="InterPro" id="IPR037185">
    <property type="entry name" value="EmrE-like"/>
</dbReference>